<proteinExistence type="predicted"/>
<protein>
    <submittedName>
        <fullName evidence="1">Unannotated protein</fullName>
    </submittedName>
</protein>
<sequence length="62" mass="6758">MDPDAYDDFLAPLPDARATAVKAWLGSTLKACPVCDQPIHVMDSHRLTKTGLHHTACVPQDD</sequence>
<accession>A0A6J7J8W0</accession>
<reference evidence="1" key="1">
    <citation type="submission" date="2020-05" db="EMBL/GenBank/DDBJ databases">
        <authorList>
            <person name="Chiriac C."/>
            <person name="Salcher M."/>
            <person name="Ghai R."/>
            <person name="Kavagutti S V."/>
        </authorList>
    </citation>
    <scope>NUCLEOTIDE SEQUENCE</scope>
</reference>
<dbReference type="AlphaFoldDB" id="A0A6J7J8W0"/>
<dbReference type="EMBL" id="CAFBMK010000227">
    <property type="protein sequence ID" value="CAB4939301.1"/>
    <property type="molecule type" value="Genomic_DNA"/>
</dbReference>
<organism evidence="1">
    <name type="scientific">freshwater metagenome</name>
    <dbReference type="NCBI Taxonomy" id="449393"/>
    <lineage>
        <taxon>unclassified sequences</taxon>
        <taxon>metagenomes</taxon>
        <taxon>ecological metagenomes</taxon>
    </lineage>
</organism>
<name>A0A6J7J8W0_9ZZZZ</name>
<gene>
    <name evidence="1" type="ORF">UFOPK3564_02845</name>
</gene>
<evidence type="ECO:0000313" key="1">
    <source>
        <dbReference type="EMBL" id="CAB4939301.1"/>
    </source>
</evidence>